<dbReference type="EMBL" id="FXAY01000004">
    <property type="protein sequence ID" value="SMG40884.1"/>
    <property type="molecule type" value="Genomic_DNA"/>
</dbReference>
<keyword evidence="1" id="KW-0805">Transcription regulation</keyword>
<dbReference type="GO" id="GO:0000976">
    <property type="term" value="F:transcription cis-regulatory region binding"/>
    <property type="evidence" value="ECO:0007669"/>
    <property type="project" value="TreeGrafter"/>
</dbReference>
<evidence type="ECO:0000256" key="3">
    <source>
        <dbReference type="ARBA" id="ARBA00023163"/>
    </source>
</evidence>
<feature type="domain" description="HTH tetR-type" evidence="5">
    <location>
        <begin position="27"/>
        <end position="87"/>
    </location>
</feature>
<protein>
    <submittedName>
        <fullName evidence="6">Transcriptional regulator, TetR family</fullName>
    </submittedName>
</protein>
<organism evidence="6 7">
    <name type="scientific">Agreia pratensis</name>
    <dbReference type="NCBI Taxonomy" id="150121"/>
    <lineage>
        <taxon>Bacteria</taxon>
        <taxon>Bacillati</taxon>
        <taxon>Actinomycetota</taxon>
        <taxon>Actinomycetes</taxon>
        <taxon>Micrococcales</taxon>
        <taxon>Microbacteriaceae</taxon>
        <taxon>Agreia</taxon>
    </lineage>
</organism>
<reference evidence="7" key="1">
    <citation type="submission" date="2017-04" db="EMBL/GenBank/DDBJ databases">
        <authorList>
            <person name="Varghese N."/>
            <person name="Submissions S."/>
        </authorList>
    </citation>
    <scope>NUCLEOTIDE SEQUENCE [LARGE SCALE GENOMIC DNA]</scope>
    <source>
        <strain evidence="7">VKM Ac-2510</strain>
    </source>
</reference>
<keyword evidence="7" id="KW-1185">Reference proteome</keyword>
<dbReference type="PANTHER" id="PTHR30055:SF238">
    <property type="entry name" value="MYCOFACTOCIN BIOSYNTHESIS TRANSCRIPTIONAL REGULATOR MFTR-RELATED"/>
    <property type="match status" value="1"/>
</dbReference>
<evidence type="ECO:0000256" key="2">
    <source>
        <dbReference type="ARBA" id="ARBA00023125"/>
    </source>
</evidence>
<dbReference type="PANTHER" id="PTHR30055">
    <property type="entry name" value="HTH-TYPE TRANSCRIPTIONAL REGULATOR RUTR"/>
    <property type="match status" value="1"/>
</dbReference>
<dbReference type="PRINTS" id="PR00455">
    <property type="entry name" value="HTHTETR"/>
</dbReference>
<gene>
    <name evidence="6" type="ORF">SAMN06296010_2536</name>
</gene>
<evidence type="ECO:0000256" key="1">
    <source>
        <dbReference type="ARBA" id="ARBA00023015"/>
    </source>
</evidence>
<dbReference type="InterPro" id="IPR023772">
    <property type="entry name" value="DNA-bd_HTH_TetR-type_CS"/>
</dbReference>
<dbReference type="PROSITE" id="PS50977">
    <property type="entry name" value="HTH_TETR_2"/>
    <property type="match status" value="1"/>
</dbReference>
<dbReference type="Pfam" id="PF00440">
    <property type="entry name" value="TetR_N"/>
    <property type="match status" value="1"/>
</dbReference>
<dbReference type="AlphaFoldDB" id="A0A1X7KHN7"/>
<evidence type="ECO:0000313" key="7">
    <source>
        <dbReference type="Proteomes" id="UP000193244"/>
    </source>
</evidence>
<dbReference type="PROSITE" id="PS01081">
    <property type="entry name" value="HTH_TETR_1"/>
    <property type="match status" value="1"/>
</dbReference>
<feature type="DNA-binding region" description="H-T-H motif" evidence="4">
    <location>
        <begin position="50"/>
        <end position="69"/>
    </location>
</feature>
<dbReference type="Proteomes" id="UP000193244">
    <property type="component" value="Unassembled WGS sequence"/>
</dbReference>
<evidence type="ECO:0000313" key="6">
    <source>
        <dbReference type="EMBL" id="SMG40884.1"/>
    </source>
</evidence>
<dbReference type="InterPro" id="IPR009057">
    <property type="entry name" value="Homeodomain-like_sf"/>
</dbReference>
<dbReference type="InterPro" id="IPR050109">
    <property type="entry name" value="HTH-type_TetR-like_transc_reg"/>
</dbReference>
<sequence>MTFSDITIHAMAERVITYTGYMARWQPDARERLERAAFDLFVEQGFASTTVPQIAARAGLSTRTFFRHFADKRDALFADEHAVPDQAGRIVAEAPDGITPLQIVASGFDAVAAAQFSREKSYYIARHQIIQSDDGLRERQLHTQAALVEALRSGFVQRGSDPVDALLAAHLTATVFSVSIGRWLSAESTEPLATLLRDTFDRMLRTAAS</sequence>
<keyword evidence="3" id="KW-0804">Transcription</keyword>
<dbReference type="GO" id="GO:0003700">
    <property type="term" value="F:DNA-binding transcription factor activity"/>
    <property type="evidence" value="ECO:0007669"/>
    <property type="project" value="TreeGrafter"/>
</dbReference>
<accession>A0A1X7KHN7</accession>
<dbReference type="STRING" id="150121.SAMN06296010_2536"/>
<evidence type="ECO:0000256" key="4">
    <source>
        <dbReference type="PROSITE-ProRule" id="PRU00335"/>
    </source>
</evidence>
<evidence type="ECO:0000259" key="5">
    <source>
        <dbReference type="PROSITE" id="PS50977"/>
    </source>
</evidence>
<dbReference type="InterPro" id="IPR001647">
    <property type="entry name" value="HTH_TetR"/>
</dbReference>
<keyword evidence="2 4" id="KW-0238">DNA-binding</keyword>
<dbReference type="SUPFAM" id="SSF46689">
    <property type="entry name" value="Homeodomain-like"/>
    <property type="match status" value="1"/>
</dbReference>
<name>A0A1X7KHN7_9MICO</name>
<proteinExistence type="predicted"/>
<dbReference type="Gene3D" id="1.10.357.10">
    <property type="entry name" value="Tetracycline Repressor, domain 2"/>
    <property type="match status" value="1"/>
</dbReference>